<dbReference type="CDD" id="cd06529">
    <property type="entry name" value="S24_LexA-like"/>
    <property type="match status" value="1"/>
</dbReference>
<evidence type="ECO:0000256" key="3">
    <source>
        <dbReference type="ARBA" id="ARBA00023163"/>
    </source>
</evidence>
<evidence type="ECO:0000256" key="1">
    <source>
        <dbReference type="ARBA" id="ARBA00023015"/>
    </source>
</evidence>
<dbReference type="Gene3D" id="2.10.109.10">
    <property type="entry name" value="Umud Fragment, subunit A"/>
    <property type="match status" value="1"/>
</dbReference>
<dbReference type="CDD" id="cd00093">
    <property type="entry name" value="HTH_XRE"/>
    <property type="match status" value="1"/>
</dbReference>
<dbReference type="PANTHER" id="PTHR40661:SF3">
    <property type="entry name" value="FELS-1 PROPHAGE TRANSCRIPTIONAL REGULATOR"/>
    <property type="match status" value="1"/>
</dbReference>
<proteinExistence type="predicted"/>
<dbReference type="Pfam" id="PF01381">
    <property type="entry name" value="HTH_3"/>
    <property type="match status" value="1"/>
</dbReference>
<dbReference type="InterPro" id="IPR015927">
    <property type="entry name" value="Peptidase_S24_S26A/B/C"/>
</dbReference>
<sequence length="244" mass="27657">MKLSELIKKYRTKNHLTMQEFADRANLSKGYISQLENEYSFSKGGNRMIPSLLKLNQIADAMKISLDDLLRNIDDMNVSLSDNDSYSYDDTLTEIPMDNIIFDDYFPLHYWSGLSAGSFEELIEAEPDSVVYVPITFQNKKKRLHAFKINGTSMNNVIPDGSIVVSEDNYNNAIKYTDGTIVVAFMDGTATVKRLYSGEDSITLSPDSTDKSHMPIIVPKDKELVIIGKVIWHMNPEDIAEKCY</sequence>
<dbReference type="InterPro" id="IPR039418">
    <property type="entry name" value="LexA-like"/>
</dbReference>
<dbReference type="SMART" id="SM00530">
    <property type="entry name" value="HTH_XRE"/>
    <property type="match status" value="1"/>
</dbReference>
<evidence type="ECO:0000259" key="4">
    <source>
        <dbReference type="PROSITE" id="PS50943"/>
    </source>
</evidence>
<dbReference type="InterPro" id="IPR010982">
    <property type="entry name" value="Lambda_DNA-bd_dom_sf"/>
</dbReference>
<dbReference type="Pfam" id="PF00717">
    <property type="entry name" value="Peptidase_S24"/>
    <property type="match status" value="1"/>
</dbReference>
<dbReference type="PROSITE" id="PS50943">
    <property type="entry name" value="HTH_CROC1"/>
    <property type="match status" value="1"/>
</dbReference>
<dbReference type="SUPFAM" id="SSF51306">
    <property type="entry name" value="LexA/Signal peptidase"/>
    <property type="match status" value="1"/>
</dbReference>
<dbReference type="InterPro" id="IPR036286">
    <property type="entry name" value="LexA/Signal_pep-like_sf"/>
</dbReference>
<dbReference type="InterPro" id="IPR001387">
    <property type="entry name" value="Cro/C1-type_HTH"/>
</dbReference>
<dbReference type="PANTHER" id="PTHR40661">
    <property type="match status" value="1"/>
</dbReference>
<keyword evidence="3" id="KW-0804">Transcription</keyword>
<dbReference type="EMBL" id="BK015148">
    <property type="protein sequence ID" value="DAD92893.1"/>
    <property type="molecule type" value="Genomic_DNA"/>
</dbReference>
<keyword evidence="2" id="KW-0238">DNA-binding</keyword>
<dbReference type="SUPFAM" id="SSF47413">
    <property type="entry name" value="lambda repressor-like DNA-binding domains"/>
    <property type="match status" value="1"/>
</dbReference>
<feature type="domain" description="HTH cro/C1-type" evidence="4">
    <location>
        <begin position="7"/>
        <end position="69"/>
    </location>
</feature>
<dbReference type="Gene3D" id="1.10.260.40">
    <property type="entry name" value="lambda repressor-like DNA-binding domains"/>
    <property type="match status" value="1"/>
</dbReference>
<evidence type="ECO:0000313" key="5">
    <source>
        <dbReference type="EMBL" id="DAD92893.1"/>
    </source>
</evidence>
<protein>
    <submittedName>
        <fullName evidence="5">LexA-like protein</fullName>
    </submittedName>
</protein>
<evidence type="ECO:0000256" key="2">
    <source>
        <dbReference type="ARBA" id="ARBA00023125"/>
    </source>
</evidence>
<organism evidence="5">
    <name type="scientific">Siphoviridae sp. ctxzZ3</name>
    <dbReference type="NCBI Taxonomy" id="2826523"/>
    <lineage>
        <taxon>Viruses</taxon>
        <taxon>Duplodnaviria</taxon>
        <taxon>Heunggongvirae</taxon>
        <taxon>Uroviricota</taxon>
        <taxon>Caudoviricetes</taxon>
    </lineage>
</organism>
<reference evidence="5" key="1">
    <citation type="journal article" date="2021" name="Proc. Natl. Acad. Sci. U.S.A.">
        <title>A Catalog of Tens of Thousands of Viruses from Human Metagenomes Reveals Hidden Associations with Chronic Diseases.</title>
        <authorList>
            <person name="Tisza M.J."/>
            <person name="Buck C.B."/>
        </authorList>
    </citation>
    <scope>NUCLEOTIDE SEQUENCE</scope>
    <source>
        <strain evidence="5">CtxzZ3</strain>
    </source>
</reference>
<accession>A0A8S5NDL5</accession>
<name>A0A8S5NDL5_9CAUD</name>
<dbReference type="GO" id="GO:0003677">
    <property type="term" value="F:DNA binding"/>
    <property type="evidence" value="ECO:0007669"/>
    <property type="project" value="UniProtKB-KW"/>
</dbReference>
<keyword evidence="1" id="KW-0805">Transcription regulation</keyword>